<sequence>MMSNEQHQKLILILDALRIAVLATIPASRMQERSEKAMMLASDKKAESALEPIIDMTPAHPVY</sequence>
<comment type="caution">
    <text evidence="1">The sequence shown here is derived from an EMBL/GenBank/DDBJ whole genome shotgun (WGS) entry which is preliminary data.</text>
</comment>
<evidence type="ECO:0000313" key="1">
    <source>
        <dbReference type="EMBL" id="KKM02777.1"/>
    </source>
</evidence>
<proteinExistence type="predicted"/>
<dbReference type="AlphaFoldDB" id="A0A0F9HI28"/>
<dbReference type="EMBL" id="LAZR01016842">
    <property type="protein sequence ID" value="KKM02777.1"/>
    <property type="molecule type" value="Genomic_DNA"/>
</dbReference>
<gene>
    <name evidence="1" type="ORF">LCGC14_1781060</name>
</gene>
<organism evidence="1">
    <name type="scientific">marine sediment metagenome</name>
    <dbReference type="NCBI Taxonomy" id="412755"/>
    <lineage>
        <taxon>unclassified sequences</taxon>
        <taxon>metagenomes</taxon>
        <taxon>ecological metagenomes</taxon>
    </lineage>
</organism>
<protein>
    <submittedName>
        <fullName evidence="1">Uncharacterized protein</fullName>
    </submittedName>
</protein>
<name>A0A0F9HI28_9ZZZZ</name>
<reference evidence="1" key="1">
    <citation type="journal article" date="2015" name="Nature">
        <title>Complex archaea that bridge the gap between prokaryotes and eukaryotes.</title>
        <authorList>
            <person name="Spang A."/>
            <person name="Saw J.H."/>
            <person name="Jorgensen S.L."/>
            <person name="Zaremba-Niedzwiedzka K."/>
            <person name="Martijn J."/>
            <person name="Lind A.E."/>
            <person name="van Eijk R."/>
            <person name="Schleper C."/>
            <person name="Guy L."/>
            <person name="Ettema T.J."/>
        </authorList>
    </citation>
    <scope>NUCLEOTIDE SEQUENCE</scope>
</reference>
<accession>A0A0F9HI28</accession>